<protein>
    <submittedName>
        <fullName evidence="1">Uncharacterized protein</fullName>
    </submittedName>
</protein>
<dbReference type="Proteomes" id="UP001217089">
    <property type="component" value="Unassembled WGS sequence"/>
</dbReference>
<evidence type="ECO:0000313" key="1">
    <source>
        <dbReference type="EMBL" id="KAJ8311268.1"/>
    </source>
</evidence>
<reference evidence="1 2" key="1">
    <citation type="submission" date="2022-12" db="EMBL/GenBank/DDBJ databases">
        <title>Chromosome-level genome of Tegillarca granosa.</title>
        <authorList>
            <person name="Kim J."/>
        </authorList>
    </citation>
    <scope>NUCLEOTIDE SEQUENCE [LARGE SCALE GENOMIC DNA]</scope>
    <source>
        <strain evidence="1">Teg-2019</strain>
        <tissue evidence="1">Adductor muscle</tissue>
    </source>
</reference>
<gene>
    <name evidence="1" type="ORF">KUTeg_011178</name>
</gene>
<proteinExistence type="predicted"/>
<dbReference type="EMBL" id="JARBDR010000517">
    <property type="protein sequence ID" value="KAJ8311268.1"/>
    <property type="molecule type" value="Genomic_DNA"/>
</dbReference>
<organism evidence="1 2">
    <name type="scientific">Tegillarca granosa</name>
    <name type="common">Malaysian cockle</name>
    <name type="synonym">Anadara granosa</name>
    <dbReference type="NCBI Taxonomy" id="220873"/>
    <lineage>
        <taxon>Eukaryota</taxon>
        <taxon>Metazoa</taxon>
        <taxon>Spiralia</taxon>
        <taxon>Lophotrochozoa</taxon>
        <taxon>Mollusca</taxon>
        <taxon>Bivalvia</taxon>
        <taxon>Autobranchia</taxon>
        <taxon>Pteriomorphia</taxon>
        <taxon>Arcoida</taxon>
        <taxon>Arcoidea</taxon>
        <taxon>Arcidae</taxon>
        <taxon>Tegillarca</taxon>
    </lineage>
</organism>
<evidence type="ECO:0000313" key="2">
    <source>
        <dbReference type="Proteomes" id="UP001217089"/>
    </source>
</evidence>
<accession>A0ABQ9F1H9</accession>
<comment type="caution">
    <text evidence="1">The sequence shown here is derived from an EMBL/GenBank/DDBJ whole genome shotgun (WGS) entry which is preliminary data.</text>
</comment>
<name>A0ABQ9F1H9_TEGGR</name>
<sequence length="222" mass="24748">MANNGTTNGIVFTLTKLIFKIYAKCHEYLYMMKDSLQVDDALSNVRSLASRSKLTSPNVLMAAIETLVEISLKSNDKFSIMYAKAFAICKKYEDSEGLGNLVLKLFGSTEDKKVASVVAEWSKLGSSEFDNGFFRRISLSGKLEVEFDPLAKMDRSAGWVTRYGEACQSSTHATQAEEVAAGHLILTGNFKGRPYDSNMPPSMYFPILIHILDDDYEFDCKV</sequence>
<keyword evidence="2" id="KW-1185">Reference proteome</keyword>